<accession>A0A3M7RRT9</accession>
<comment type="caution">
    <text evidence="1">The sequence shown here is derived from an EMBL/GenBank/DDBJ whole genome shotgun (WGS) entry which is preliminary data.</text>
</comment>
<evidence type="ECO:0000313" key="1">
    <source>
        <dbReference type="EMBL" id="RNA26274.1"/>
    </source>
</evidence>
<evidence type="ECO:0000313" key="2">
    <source>
        <dbReference type="Proteomes" id="UP000276133"/>
    </source>
</evidence>
<organism evidence="1 2">
    <name type="scientific">Brachionus plicatilis</name>
    <name type="common">Marine rotifer</name>
    <name type="synonym">Brachionus muelleri</name>
    <dbReference type="NCBI Taxonomy" id="10195"/>
    <lineage>
        <taxon>Eukaryota</taxon>
        <taxon>Metazoa</taxon>
        <taxon>Spiralia</taxon>
        <taxon>Gnathifera</taxon>
        <taxon>Rotifera</taxon>
        <taxon>Eurotatoria</taxon>
        <taxon>Monogononta</taxon>
        <taxon>Pseudotrocha</taxon>
        <taxon>Ploima</taxon>
        <taxon>Brachionidae</taxon>
        <taxon>Brachionus</taxon>
    </lineage>
</organism>
<sequence>MYQIKQLIFFKIKRNFMRTTVSLPFSSRIKNLNHDWIITDDIITIFNPRCKFNVIGLFQLV</sequence>
<dbReference type="Proteomes" id="UP000276133">
    <property type="component" value="Unassembled WGS sequence"/>
</dbReference>
<dbReference type="AlphaFoldDB" id="A0A3M7RRT9"/>
<proteinExistence type="predicted"/>
<keyword evidence="2" id="KW-1185">Reference proteome</keyword>
<dbReference type="EMBL" id="REGN01002767">
    <property type="protein sequence ID" value="RNA26274.1"/>
    <property type="molecule type" value="Genomic_DNA"/>
</dbReference>
<protein>
    <submittedName>
        <fullName evidence="1">Uncharacterized protein</fullName>
    </submittedName>
</protein>
<gene>
    <name evidence="1" type="ORF">BpHYR1_025127</name>
</gene>
<name>A0A3M7RRT9_BRAPC</name>
<reference evidence="1 2" key="1">
    <citation type="journal article" date="2018" name="Sci. Rep.">
        <title>Genomic signatures of local adaptation to the degree of environmental predictability in rotifers.</title>
        <authorList>
            <person name="Franch-Gras L."/>
            <person name="Hahn C."/>
            <person name="Garcia-Roger E.M."/>
            <person name="Carmona M.J."/>
            <person name="Serra M."/>
            <person name="Gomez A."/>
        </authorList>
    </citation>
    <scope>NUCLEOTIDE SEQUENCE [LARGE SCALE GENOMIC DNA]</scope>
    <source>
        <strain evidence="1">HYR1</strain>
    </source>
</reference>